<dbReference type="GO" id="GO:0005886">
    <property type="term" value="C:plasma membrane"/>
    <property type="evidence" value="ECO:0007669"/>
    <property type="project" value="UniProtKB-SubCell"/>
</dbReference>
<dbReference type="PANTHER" id="PTHR35851">
    <property type="entry name" value="CELL DIVISION PROTEIN FTSQ"/>
    <property type="match status" value="1"/>
</dbReference>
<dbReference type="InterPro" id="IPR005548">
    <property type="entry name" value="Cell_div_FtsQ/DivIB_C"/>
</dbReference>
<evidence type="ECO:0000256" key="1">
    <source>
        <dbReference type="ARBA" id="ARBA00004370"/>
    </source>
</evidence>
<evidence type="ECO:0000256" key="4">
    <source>
        <dbReference type="ARBA" id="ARBA00022618"/>
    </source>
</evidence>
<reference evidence="11 12" key="1">
    <citation type="submission" date="2017-04" db="EMBL/GenBank/DDBJ databases">
        <title>Unexpected and diverse lifestyles within the genus Limnohabitans.</title>
        <authorList>
            <person name="Kasalicky V."/>
            <person name="Mehrshad M."/>
            <person name="Andrei S.-A."/>
            <person name="Salcher M."/>
            <person name="Kratochvilova H."/>
            <person name="Simek K."/>
            <person name="Ghai R."/>
        </authorList>
    </citation>
    <scope>NUCLEOTIDE SEQUENCE [LARGE SCALE GENOMIC DNA]</scope>
    <source>
        <strain evidence="11 12">MWH-C5</strain>
    </source>
</reference>
<keyword evidence="2 9" id="KW-1003">Cell membrane</keyword>
<dbReference type="PROSITE" id="PS51779">
    <property type="entry name" value="POTRA"/>
    <property type="match status" value="1"/>
</dbReference>
<keyword evidence="4 9" id="KW-0132">Cell division</keyword>
<dbReference type="InterPro" id="IPR013685">
    <property type="entry name" value="POTRA_FtsQ_type"/>
</dbReference>
<dbReference type="GO" id="GO:0043093">
    <property type="term" value="P:FtsZ-dependent cytokinesis"/>
    <property type="evidence" value="ECO:0007669"/>
    <property type="project" value="UniProtKB-UniRule"/>
</dbReference>
<dbReference type="GO" id="GO:0032153">
    <property type="term" value="C:cell division site"/>
    <property type="evidence" value="ECO:0007669"/>
    <property type="project" value="UniProtKB-UniRule"/>
</dbReference>
<dbReference type="Pfam" id="PF03799">
    <property type="entry name" value="FtsQ_DivIB_C"/>
    <property type="match status" value="1"/>
</dbReference>
<dbReference type="PANTHER" id="PTHR35851:SF1">
    <property type="entry name" value="CELL DIVISION PROTEIN FTSQ"/>
    <property type="match status" value="1"/>
</dbReference>
<protein>
    <recommendedName>
        <fullName evidence="9">Cell division protein FtsQ</fullName>
    </recommendedName>
</protein>
<dbReference type="AlphaFoldDB" id="A0A315EXS9"/>
<evidence type="ECO:0000256" key="6">
    <source>
        <dbReference type="ARBA" id="ARBA00022989"/>
    </source>
</evidence>
<keyword evidence="8 9" id="KW-0131">Cell cycle</keyword>
<comment type="similarity">
    <text evidence="9">Belongs to the FtsQ/DivIB family. FtsQ subfamily.</text>
</comment>
<name>A0A315EXS9_9BURK</name>
<organism evidence="11 12">
    <name type="scientific">Limnohabitans curvus</name>
    <dbReference type="NCBI Taxonomy" id="323423"/>
    <lineage>
        <taxon>Bacteria</taxon>
        <taxon>Pseudomonadati</taxon>
        <taxon>Pseudomonadota</taxon>
        <taxon>Betaproteobacteria</taxon>
        <taxon>Burkholderiales</taxon>
        <taxon>Comamonadaceae</taxon>
        <taxon>Limnohabitans</taxon>
    </lineage>
</organism>
<dbReference type="Gene3D" id="3.10.20.310">
    <property type="entry name" value="membrane protein fhac"/>
    <property type="match status" value="1"/>
</dbReference>
<keyword evidence="7 9" id="KW-0472">Membrane</keyword>
<keyword evidence="5 9" id="KW-0812">Transmembrane</keyword>
<dbReference type="GO" id="GO:0090529">
    <property type="term" value="P:cell septum assembly"/>
    <property type="evidence" value="ECO:0007669"/>
    <property type="project" value="InterPro"/>
</dbReference>
<comment type="subcellular location">
    <subcellularLocation>
        <location evidence="9">Cell inner membrane</location>
        <topology evidence="9">Single-pass type II membrane protein</topology>
    </subcellularLocation>
    <subcellularLocation>
        <location evidence="1">Membrane</location>
    </subcellularLocation>
    <text evidence="9">Localizes to the division septum.</text>
</comment>
<evidence type="ECO:0000256" key="9">
    <source>
        <dbReference type="HAMAP-Rule" id="MF_00911"/>
    </source>
</evidence>
<feature type="domain" description="POTRA" evidence="10">
    <location>
        <begin position="49"/>
        <end position="118"/>
    </location>
</feature>
<comment type="caution">
    <text evidence="11">The sequence shown here is derived from an EMBL/GenBank/DDBJ whole genome shotgun (WGS) entry which is preliminary data.</text>
</comment>
<evidence type="ECO:0000256" key="7">
    <source>
        <dbReference type="ARBA" id="ARBA00023136"/>
    </source>
</evidence>
<accession>A0A315EXS9</accession>
<comment type="subunit">
    <text evidence="9">Part of a complex composed of FtsB, FtsL and FtsQ.</text>
</comment>
<dbReference type="HAMAP" id="MF_00911">
    <property type="entry name" value="FtsQ_subfam"/>
    <property type="match status" value="1"/>
</dbReference>
<dbReference type="Gene3D" id="3.40.50.11690">
    <property type="entry name" value="Cell division protein FtsQ/DivIB"/>
    <property type="match status" value="1"/>
</dbReference>
<evidence type="ECO:0000256" key="8">
    <source>
        <dbReference type="ARBA" id="ARBA00023306"/>
    </source>
</evidence>
<dbReference type="InterPro" id="IPR045335">
    <property type="entry name" value="FtsQ_C_sf"/>
</dbReference>
<dbReference type="InterPro" id="IPR026579">
    <property type="entry name" value="FtsQ"/>
</dbReference>
<keyword evidence="6 9" id="KW-1133">Transmembrane helix</keyword>
<evidence type="ECO:0000259" key="10">
    <source>
        <dbReference type="PROSITE" id="PS51779"/>
    </source>
</evidence>
<dbReference type="RefSeq" id="WP_245912801.1">
    <property type="nucleotide sequence ID" value="NZ_NESP01000001.1"/>
</dbReference>
<keyword evidence="12" id="KW-1185">Reference proteome</keyword>
<dbReference type="InterPro" id="IPR034746">
    <property type="entry name" value="POTRA"/>
</dbReference>
<sequence>MRPRPEVNASVAVPLDVKLMHMAASLMFVGLVVGALAGGVWALVQLPAFALRGITVKGDVEHNNEVTLRANVVTKFTGNFFTADLGRVRSAFESVPWVRLASVQREFPNRLRVTLQEHKPVAYWGDDGEPRMVNSYGEVFEANVGDLDDDKMPRLSGPDSQSQQVLAMYLALQPAFKELSLVVDSLALTDRGSWRAKLAHGAVIELGRGNVNDVMARVQRVTQTLAQVTQKLGRKVSAIESADLRHDNGYALRVRGVSTQDVPAKR</sequence>
<dbReference type="Pfam" id="PF08478">
    <property type="entry name" value="POTRA_1"/>
    <property type="match status" value="1"/>
</dbReference>
<dbReference type="Proteomes" id="UP000251341">
    <property type="component" value="Unassembled WGS sequence"/>
</dbReference>
<evidence type="ECO:0000313" key="12">
    <source>
        <dbReference type="Proteomes" id="UP000251341"/>
    </source>
</evidence>
<dbReference type="EMBL" id="NESP01000001">
    <property type="protein sequence ID" value="PUE60812.1"/>
    <property type="molecule type" value="Genomic_DNA"/>
</dbReference>
<comment type="function">
    <text evidence="9">Essential cell division protein. May link together the upstream cell division proteins, which are predominantly cytoplasmic, with the downstream cell division proteins, which are predominantly periplasmic. May control correct divisome assembly.</text>
</comment>
<evidence type="ECO:0000256" key="3">
    <source>
        <dbReference type="ARBA" id="ARBA00022519"/>
    </source>
</evidence>
<feature type="transmembrane region" description="Helical" evidence="9">
    <location>
        <begin position="20"/>
        <end position="44"/>
    </location>
</feature>
<proteinExistence type="inferred from homology"/>
<evidence type="ECO:0000313" key="11">
    <source>
        <dbReference type="EMBL" id="PUE60812.1"/>
    </source>
</evidence>
<keyword evidence="3 9" id="KW-0997">Cell inner membrane</keyword>
<gene>
    <name evidence="9" type="primary">ftsQ</name>
    <name evidence="11" type="ORF">B9Z44_09360</name>
</gene>
<evidence type="ECO:0000256" key="2">
    <source>
        <dbReference type="ARBA" id="ARBA00022475"/>
    </source>
</evidence>
<evidence type="ECO:0000256" key="5">
    <source>
        <dbReference type="ARBA" id="ARBA00022692"/>
    </source>
</evidence>